<dbReference type="Pfam" id="PF00225">
    <property type="entry name" value="Kinesin"/>
    <property type="match status" value="1"/>
</dbReference>
<dbReference type="InterPro" id="IPR027417">
    <property type="entry name" value="P-loop_NTPase"/>
</dbReference>
<evidence type="ECO:0000259" key="12">
    <source>
        <dbReference type="PROSITE" id="PS50067"/>
    </source>
</evidence>
<dbReference type="InterPro" id="IPR036961">
    <property type="entry name" value="Kinesin_motor_dom_sf"/>
</dbReference>
<keyword evidence="4" id="KW-0547">Nucleotide-binding</keyword>
<evidence type="ECO:0000256" key="10">
    <source>
        <dbReference type="SAM" id="Coils"/>
    </source>
</evidence>
<organism evidence="13 14">
    <name type="scientific">Meganyctiphanes norvegica</name>
    <name type="common">Northern krill</name>
    <name type="synonym">Thysanopoda norvegica</name>
    <dbReference type="NCBI Taxonomy" id="48144"/>
    <lineage>
        <taxon>Eukaryota</taxon>
        <taxon>Metazoa</taxon>
        <taxon>Ecdysozoa</taxon>
        <taxon>Arthropoda</taxon>
        <taxon>Crustacea</taxon>
        <taxon>Multicrustacea</taxon>
        <taxon>Malacostraca</taxon>
        <taxon>Eumalacostraca</taxon>
        <taxon>Eucarida</taxon>
        <taxon>Euphausiacea</taxon>
        <taxon>Euphausiidae</taxon>
        <taxon>Meganyctiphanes</taxon>
    </lineage>
</organism>
<comment type="subcellular location">
    <subcellularLocation>
        <location evidence="1">Cytoplasm</location>
        <location evidence="1">Cytoskeleton</location>
    </subcellularLocation>
</comment>
<evidence type="ECO:0000256" key="8">
    <source>
        <dbReference type="ARBA" id="ARBA00023212"/>
    </source>
</evidence>
<evidence type="ECO:0000256" key="9">
    <source>
        <dbReference type="PROSITE-ProRule" id="PRU00283"/>
    </source>
</evidence>
<dbReference type="InterPro" id="IPR000253">
    <property type="entry name" value="FHA_dom"/>
</dbReference>
<comment type="caution">
    <text evidence="13">The sequence shown here is derived from an EMBL/GenBank/DDBJ whole genome shotgun (WGS) entry which is preliminary data.</text>
</comment>
<evidence type="ECO:0000256" key="11">
    <source>
        <dbReference type="SAM" id="MobiDB-lite"/>
    </source>
</evidence>
<keyword evidence="2" id="KW-0963">Cytoplasm</keyword>
<feature type="non-terminal residue" evidence="13">
    <location>
        <position position="493"/>
    </location>
</feature>
<dbReference type="GO" id="GO:0003777">
    <property type="term" value="F:microtubule motor activity"/>
    <property type="evidence" value="ECO:0007669"/>
    <property type="project" value="InterPro"/>
</dbReference>
<dbReference type="Pfam" id="PF00498">
    <property type="entry name" value="FHA"/>
    <property type="match status" value="1"/>
</dbReference>
<name>A0AAV2R0P4_MEGNR</name>
<comment type="similarity">
    <text evidence="9">Belongs to the TRAFAC class myosin-kinesin ATPase superfamily. Kinesin family.</text>
</comment>
<dbReference type="Pfam" id="PF16183">
    <property type="entry name" value="Kinesin_assoc"/>
    <property type="match status" value="1"/>
</dbReference>
<dbReference type="EMBL" id="CAXKWB010013396">
    <property type="protein sequence ID" value="CAL4107573.1"/>
    <property type="molecule type" value="Genomic_DNA"/>
</dbReference>
<dbReference type="InterPro" id="IPR008984">
    <property type="entry name" value="SMAD_FHA_dom_sf"/>
</dbReference>
<evidence type="ECO:0000256" key="7">
    <source>
        <dbReference type="ARBA" id="ARBA00023175"/>
    </source>
</evidence>
<dbReference type="PANTHER" id="PTHR47117">
    <property type="entry name" value="STAR-RELATED LIPID TRANSFER PROTEIN 9"/>
    <property type="match status" value="1"/>
</dbReference>
<feature type="region of interest" description="Disordered" evidence="11">
    <location>
        <begin position="182"/>
        <end position="225"/>
    </location>
</feature>
<dbReference type="InterPro" id="IPR032405">
    <property type="entry name" value="Kinesin_assoc"/>
</dbReference>
<keyword evidence="6 10" id="KW-0175">Coiled coil</keyword>
<feature type="compositionally biased region" description="Basic and acidic residues" evidence="11">
    <location>
        <begin position="187"/>
        <end position="225"/>
    </location>
</feature>
<comment type="caution">
    <text evidence="9">Lacks conserved residue(s) required for the propagation of feature annotation.</text>
</comment>
<evidence type="ECO:0000256" key="5">
    <source>
        <dbReference type="ARBA" id="ARBA00022840"/>
    </source>
</evidence>
<keyword evidence="8" id="KW-0206">Cytoskeleton</keyword>
<dbReference type="GO" id="GO:0008017">
    <property type="term" value="F:microtubule binding"/>
    <property type="evidence" value="ECO:0007669"/>
    <property type="project" value="InterPro"/>
</dbReference>
<keyword evidence="3" id="KW-0493">Microtubule</keyword>
<keyword evidence="7" id="KW-0505">Motor protein</keyword>
<sequence length="493" mass="56365">MNDKSSRSHAILTLQLTQTKDEKIEGDVLENRKDSIINLVDLAGSERVGTAQSHGERLKEGVCINKSLLTLGKVITALSECNGRRRPFIPYRESTLTYLLKESLGGNSRTAMIATVSPASDNIEETLSTLRYAFQARKILNVNRINEDPKCKLLRELAEEVAKLRAEKMVMSPNIPAVLFAEEEESENSKKDDDEEEKIKFEEERKKKEEEAMREKEMKEENERAIQEREREIALLKEKLCSTQQQFLDQKKSWEKRLQNAKDEKKETMSKLAEMGIASQEDKTVPHLVNLCEDPQLSGNLSYKLKSGMTTIGHSHSDLTLKGLHHNGVHCTINSDGNQLVLTPKPDTETFVNGKLVTDPTRLHHDDRIVLAGIYFFRVANPTENTSMVNKNKMDSSNQTSPDFFAAKEELLKIQEEKLRAEAAEAEAAIRAQLEEELCSQRDKFLQQVQADQLQQQTLLAQLEEEQQMRNELEGEQWRLQEDNRILEEEMQK</sequence>
<dbReference type="Gene3D" id="3.40.850.10">
    <property type="entry name" value="Kinesin motor domain"/>
    <property type="match status" value="1"/>
</dbReference>
<dbReference type="PROSITE" id="PS50067">
    <property type="entry name" value="KINESIN_MOTOR_2"/>
    <property type="match status" value="1"/>
</dbReference>
<keyword evidence="5" id="KW-0067">ATP-binding</keyword>
<feature type="coiled-coil region" evidence="10">
    <location>
        <begin position="407"/>
        <end position="490"/>
    </location>
</feature>
<keyword evidence="14" id="KW-1185">Reference proteome</keyword>
<dbReference type="Proteomes" id="UP001497623">
    <property type="component" value="Unassembled WGS sequence"/>
</dbReference>
<evidence type="ECO:0000256" key="4">
    <source>
        <dbReference type="ARBA" id="ARBA00022741"/>
    </source>
</evidence>
<evidence type="ECO:0000313" key="14">
    <source>
        <dbReference type="Proteomes" id="UP001497623"/>
    </source>
</evidence>
<dbReference type="SMART" id="SM00129">
    <property type="entry name" value="KISc"/>
    <property type="match status" value="1"/>
</dbReference>
<accession>A0AAV2R0P4</accession>
<dbReference type="SUPFAM" id="SSF52540">
    <property type="entry name" value="P-loop containing nucleoside triphosphate hydrolases"/>
    <property type="match status" value="1"/>
</dbReference>
<dbReference type="PANTHER" id="PTHR47117:SF5">
    <property type="entry name" value="KINESIN-LIKE PROTEIN KIF14"/>
    <property type="match status" value="1"/>
</dbReference>
<gene>
    <name evidence="13" type="ORF">MNOR_LOCUS18608</name>
</gene>
<dbReference type="GO" id="GO:0007018">
    <property type="term" value="P:microtubule-based movement"/>
    <property type="evidence" value="ECO:0007669"/>
    <property type="project" value="InterPro"/>
</dbReference>
<evidence type="ECO:0000256" key="1">
    <source>
        <dbReference type="ARBA" id="ARBA00004245"/>
    </source>
</evidence>
<evidence type="ECO:0000313" key="13">
    <source>
        <dbReference type="EMBL" id="CAL4107573.1"/>
    </source>
</evidence>
<dbReference type="PRINTS" id="PR00380">
    <property type="entry name" value="KINESINHEAVY"/>
</dbReference>
<dbReference type="Gene3D" id="2.60.200.20">
    <property type="match status" value="1"/>
</dbReference>
<dbReference type="GO" id="GO:0005874">
    <property type="term" value="C:microtubule"/>
    <property type="evidence" value="ECO:0007669"/>
    <property type="project" value="UniProtKB-KW"/>
</dbReference>
<dbReference type="GO" id="GO:0005524">
    <property type="term" value="F:ATP binding"/>
    <property type="evidence" value="ECO:0007669"/>
    <property type="project" value="UniProtKB-KW"/>
</dbReference>
<reference evidence="13 14" key="1">
    <citation type="submission" date="2024-05" db="EMBL/GenBank/DDBJ databases">
        <authorList>
            <person name="Wallberg A."/>
        </authorList>
    </citation>
    <scope>NUCLEOTIDE SEQUENCE [LARGE SCALE GENOMIC DNA]</scope>
</reference>
<evidence type="ECO:0000256" key="2">
    <source>
        <dbReference type="ARBA" id="ARBA00022490"/>
    </source>
</evidence>
<protein>
    <recommendedName>
        <fullName evidence="12">Kinesin motor domain-containing protein</fullName>
    </recommendedName>
</protein>
<evidence type="ECO:0000256" key="6">
    <source>
        <dbReference type="ARBA" id="ARBA00023054"/>
    </source>
</evidence>
<evidence type="ECO:0000256" key="3">
    <source>
        <dbReference type="ARBA" id="ARBA00022701"/>
    </source>
</evidence>
<proteinExistence type="inferred from homology"/>
<dbReference type="SUPFAM" id="SSF49879">
    <property type="entry name" value="SMAD/FHA domain"/>
    <property type="match status" value="1"/>
</dbReference>
<dbReference type="InterPro" id="IPR001752">
    <property type="entry name" value="Kinesin_motor_dom"/>
</dbReference>
<feature type="domain" description="Kinesin motor" evidence="12">
    <location>
        <begin position="1"/>
        <end position="139"/>
    </location>
</feature>
<dbReference type="AlphaFoldDB" id="A0AAV2R0P4"/>